<organism evidence="1 2">
    <name type="scientific">Anisodus tanguticus</name>
    <dbReference type="NCBI Taxonomy" id="243964"/>
    <lineage>
        <taxon>Eukaryota</taxon>
        <taxon>Viridiplantae</taxon>
        <taxon>Streptophyta</taxon>
        <taxon>Embryophyta</taxon>
        <taxon>Tracheophyta</taxon>
        <taxon>Spermatophyta</taxon>
        <taxon>Magnoliopsida</taxon>
        <taxon>eudicotyledons</taxon>
        <taxon>Gunneridae</taxon>
        <taxon>Pentapetalae</taxon>
        <taxon>asterids</taxon>
        <taxon>lamiids</taxon>
        <taxon>Solanales</taxon>
        <taxon>Solanaceae</taxon>
        <taxon>Solanoideae</taxon>
        <taxon>Hyoscyameae</taxon>
        <taxon>Anisodus</taxon>
    </lineage>
</organism>
<dbReference type="Proteomes" id="UP001291623">
    <property type="component" value="Unassembled WGS sequence"/>
</dbReference>
<reference evidence="1" key="1">
    <citation type="submission" date="2023-12" db="EMBL/GenBank/DDBJ databases">
        <title>Genome assembly of Anisodus tanguticus.</title>
        <authorList>
            <person name="Wang Y.-J."/>
        </authorList>
    </citation>
    <scope>NUCLEOTIDE SEQUENCE</scope>
    <source>
        <strain evidence="1">KB-2021</strain>
        <tissue evidence="1">Leaf</tissue>
    </source>
</reference>
<name>A0AAE1V899_9SOLA</name>
<protein>
    <submittedName>
        <fullName evidence="1">Uncharacterized protein</fullName>
    </submittedName>
</protein>
<evidence type="ECO:0000313" key="2">
    <source>
        <dbReference type="Proteomes" id="UP001291623"/>
    </source>
</evidence>
<dbReference type="AlphaFoldDB" id="A0AAE1V899"/>
<sequence length="112" mass="12531">MEFFGASMFSSQVGDVVVVGTRQISQRDRDEGLYSGGSWWRGWSGSTEICQLISAEQIDSDKNIVFQLNVLGQIWIFFGERVRNVEEADMYRTSLIGVGRGGECVQRSNLGK</sequence>
<keyword evidence="2" id="KW-1185">Reference proteome</keyword>
<dbReference type="EMBL" id="JAVYJV010000010">
    <property type="protein sequence ID" value="KAK4360248.1"/>
    <property type="molecule type" value="Genomic_DNA"/>
</dbReference>
<gene>
    <name evidence="1" type="ORF">RND71_019200</name>
</gene>
<evidence type="ECO:0000313" key="1">
    <source>
        <dbReference type="EMBL" id="KAK4360248.1"/>
    </source>
</evidence>
<proteinExistence type="predicted"/>
<accession>A0AAE1V899</accession>
<comment type="caution">
    <text evidence="1">The sequence shown here is derived from an EMBL/GenBank/DDBJ whole genome shotgun (WGS) entry which is preliminary data.</text>
</comment>